<sequence length="85" mass="8904">MILVAVEKVHRADSKAGRHGSGVVRTGRLGDLVFAQALAFSLSTISKKRRRGRSSRSNGNSDGGSVAISAFLAVRVLIAVCCLGH</sequence>
<keyword evidence="3" id="KW-1185">Reference proteome</keyword>
<name>A0AAD3XQM7_NEPGR</name>
<feature type="region of interest" description="Disordered" evidence="1">
    <location>
        <begin position="46"/>
        <end position="65"/>
    </location>
</feature>
<accession>A0AAD3XQM7</accession>
<evidence type="ECO:0000256" key="1">
    <source>
        <dbReference type="SAM" id="MobiDB-lite"/>
    </source>
</evidence>
<evidence type="ECO:0000313" key="3">
    <source>
        <dbReference type="Proteomes" id="UP001279734"/>
    </source>
</evidence>
<dbReference type="AlphaFoldDB" id="A0AAD3XQM7"/>
<gene>
    <name evidence="2" type="ORF">Nepgr_014935</name>
</gene>
<reference evidence="2" key="1">
    <citation type="submission" date="2023-05" db="EMBL/GenBank/DDBJ databases">
        <title>Nepenthes gracilis genome sequencing.</title>
        <authorList>
            <person name="Fukushima K."/>
        </authorList>
    </citation>
    <scope>NUCLEOTIDE SEQUENCE</scope>
    <source>
        <strain evidence="2">SING2019-196</strain>
    </source>
</reference>
<evidence type="ECO:0000313" key="2">
    <source>
        <dbReference type="EMBL" id="GMH13094.1"/>
    </source>
</evidence>
<feature type="compositionally biased region" description="Low complexity" evidence="1">
    <location>
        <begin position="55"/>
        <end position="65"/>
    </location>
</feature>
<protein>
    <submittedName>
        <fullName evidence="2">Uncharacterized protein</fullName>
    </submittedName>
</protein>
<dbReference type="Proteomes" id="UP001279734">
    <property type="component" value="Unassembled WGS sequence"/>
</dbReference>
<organism evidence="2 3">
    <name type="scientific">Nepenthes gracilis</name>
    <name type="common">Slender pitcher plant</name>
    <dbReference type="NCBI Taxonomy" id="150966"/>
    <lineage>
        <taxon>Eukaryota</taxon>
        <taxon>Viridiplantae</taxon>
        <taxon>Streptophyta</taxon>
        <taxon>Embryophyta</taxon>
        <taxon>Tracheophyta</taxon>
        <taxon>Spermatophyta</taxon>
        <taxon>Magnoliopsida</taxon>
        <taxon>eudicotyledons</taxon>
        <taxon>Gunneridae</taxon>
        <taxon>Pentapetalae</taxon>
        <taxon>Caryophyllales</taxon>
        <taxon>Nepenthaceae</taxon>
        <taxon>Nepenthes</taxon>
    </lineage>
</organism>
<dbReference type="EMBL" id="BSYO01000012">
    <property type="protein sequence ID" value="GMH13094.1"/>
    <property type="molecule type" value="Genomic_DNA"/>
</dbReference>
<proteinExistence type="predicted"/>
<comment type="caution">
    <text evidence="2">The sequence shown here is derived from an EMBL/GenBank/DDBJ whole genome shotgun (WGS) entry which is preliminary data.</text>
</comment>